<evidence type="ECO:0000256" key="1">
    <source>
        <dbReference type="ARBA" id="ARBA00022553"/>
    </source>
</evidence>
<evidence type="ECO:0000313" key="5">
    <source>
        <dbReference type="Proteomes" id="UP000236754"/>
    </source>
</evidence>
<dbReference type="OrthoDB" id="5111283at2"/>
<protein>
    <submittedName>
        <fullName evidence="4">FHA domain-containing protein</fullName>
    </submittedName>
</protein>
<evidence type="ECO:0000259" key="3">
    <source>
        <dbReference type="PROSITE" id="PS50006"/>
    </source>
</evidence>
<dbReference type="SUPFAM" id="SSF49879">
    <property type="entry name" value="SMAD/FHA domain"/>
    <property type="match status" value="1"/>
</dbReference>
<feature type="compositionally biased region" description="Gly residues" evidence="2">
    <location>
        <begin position="180"/>
        <end position="194"/>
    </location>
</feature>
<feature type="compositionally biased region" description="Low complexity" evidence="2">
    <location>
        <begin position="29"/>
        <end position="43"/>
    </location>
</feature>
<sequence>MPICANGHQNTATEWCEVCGLLMTAPAAGSRPASSASSSSASPVSPPPSSPSPPSFGGEPAAGGGELCPTCQTPREGAALFCEQCRYNFRTHAATVVPPITPDFPPYQRYESQRSRPSQVNRPAEAVPDGSVTITSGSGDFVLDPPSGAVSVPSGPVTVAPNDPAGSGPSRPNGSSGPNGQTGAGGSAASGGPGAAVTDPAGQQAPPSASSGMAPAWVAVVTADRAYFTAMMARSGPDAEQLYFPAYSPEVQLPLTGHQVTIGRRRHSTGEAPDIDLSRSPEDPGVSHHHAVLVQQPDGSWSVVDQDSTNGTTVNLAEDSIRPYLPVPLAEGDRVHVGAWTTITLHRA</sequence>
<dbReference type="CDD" id="cd00060">
    <property type="entry name" value="FHA"/>
    <property type="match status" value="1"/>
</dbReference>
<organism evidence="4 5">
    <name type="scientific">Actinacidiphila yanglinensis</name>
    <dbReference type="NCBI Taxonomy" id="310779"/>
    <lineage>
        <taxon>Bacteria</taxon>
        <taxon>Bacillati</taxon>
        <taxon>Actinomycetota</taxon>
        <taxon>Actinomycetes</taxon>
        <taxon>Kitasatosporales</taxon>
        <taxon>Streptomycetaceae</taxon>
        <taxon>Actinacidiphila</taxon>
    </lineage>
</organism>
<keyword evidence="1" id="KW-0597">Phosphoprotein</keyword>
<dbReference type="InterPro" id="IPR000253">
    <property type="entry name" value="FHA_dom"/>
</dbReference>
<dbReference type="AlphaFoldDB" id="A0A1H6D409"/>
<feature type="region of interest" description="Disordered" evidence="2">
    <location>
        <begin position="29"/>
        <end position="62"/>
    </location>
</feature>
<dbReference type="InterPro" id="IPR008984">
    <property type="entry name" value="SMAD_FHA_dom_sf"/>
</dbReference>
<feature type="compositionally biased region" description="Pro residues" evidence="2">
    <location>
        <begin position="44"/>
        <end position="54"/>
    </location>
</feature>
<reference evidence="4 5" key="1">
    <citation type="submission" date="2016-10" db="EMBL/GenBank/DDBJ databases">
        <authorList>
            <person name="de Groot N.N."/>
        </authorList>
    </citation>
    <scope>NUCLEOTIDE SEQUENCE [LARGE SCALE GENOMIC DNA]</scope>
    <source>
        <strain evidence="4 5">CGMCC 4.2023</strain>
    </source>
</reference>
<dbReference type="SMART" id="SM00240">
    <property type="entry name" value="FHA"/>
    <property type="match status" value="1"/>
</dbReference>
<dbReference type="EMBL" id="FNVU01000011">
    <property type="protein sequence ID" value="SEG79991.1"/>
    <property type="molecule type" value="Genomic_DNA"/>
</dbReference>
<keyword evidence="5" id="KW-1185">Reference proteome</keyword>
<evidence type="ECO:0000256" key="2">
    <source>
        <dbReference type="SAM" id="MobiDB-lite"/>
    </source>
</evidence>
<dbReference type="Proteomes" id="UP000236754">
    <property type="component" value="Unassembled WGS sequence"/>
</dbReference>
<dbReference type="Pfam" id="PF00498">
    <property type="entry name" value="FHA"/>
    <property type="match status" value="1"/>
</dbReference>
<accession>A0A1H6D409</accession>
<name>A0A1H6D409_9ACTN</name>
<dbReference type="InterPro" id="IPR050923">
    <property type="entry name" value="Cell_Proc_Reg/RNA_Proc"/>
</dbReference>
<feature type="domain" description="FHA" evidence="3">
    <location>
        <begin position="260"/>
        <end position="315"/>
    </location>
</feature>
<gene>
    <name evidence="4" type="ORF">SAMN05216223_111242</name>
</gene>
<dbReference type="PANTHER" id="PTHR23308">
    <property type="entry name" value="NUCLEAR INHIBITOR OF PROTEIN PHOSPHATASE-1"/>
    <property type="match status" value="1"/>
</dbReference>
<proteinExistence type="predicted"/>
<feature type="region of interest" description="Disordered" evidence="2">
    <location>
        <begin position="96"/>
        <end position="213"/>
    </location>
</feature>
<feature type="compositionally biased region" description="Low complexity" evidence="2">
    <location>
        <begin position="145"/>
        <end position="179"/>
    </location>
</feature>
<dbReference type="PROSITE" id="PS50006">
    <property type="entry name" value="FHA_DOMAIN"/>
    <property type="match status" value="1"/>
</dbReference>
<dbReference type="Gene3D" id="2.60.200.20">
    <property type="match status" value="1"/>
</dbReference>
<dbReference type="RefSeq" id="WP_103888272.1">
    <property type="nucleotide sequence ID" value="NZ_FNVU01000011.1"/>
</dbReference>
<evidence type="ECO:0000313" key="4">
    <source>
        <dbReference type="EMBL" id="SEG79991.1"/>
    </source>
</evidence>